<dbReference type="Proteomes" id="UP000620046">
    <property type="component" value="Unassembled WGS sequence"/>
</dbReference>
<proteinExistence type="predicted"/>
<reference evidence="2" key="1">
    <citation type="journal article" date="2019" name="Int. J. Syst. Evol. Microbiol.">
        <title>The Global Catalogue of Microorganisms (GCM) 10K type strain sequencing project: providing services to taxonomists for standard genome sequencing and annotation.</title>
        <authorList>
            <consortium name="The Broad Institute Genomics Platform"/>
            <consortium name="The Broad Institute Genome Sequencing Center for Infectious Disease"/>
            <person name="Wu L."/>
            <person name="Ma J."/>
        </authorList>
    </citation>
    <scope>NUCLEOTIDE SEQUENCE [LARGE SCALE GENOMIC DNA]</scope>
    <source>
        <strain evidence="2">CGMCC 1.15439</strain>
    </source>
</reference>
<name>A0ABQ1FM05_9GAMM</name>
<accession>A0ABQ1FM05</accession>
<evidence type="ECO:0000313" key="1">
    <source>
        <dbReference type="EMBL" id="GGA22072.1"/>
    </source>
</evidence>
<dbReference type="EMBL" id="BMJA01000001">
    <property type="protein sequence ID" value="GGA22072.1"/>
    <property type="molecule type" value="Genomic_DNA"/>
</dbReference>
<gene>
    <name evidence="1" type="ORF">GCM10010981_07810</name>
</gene>
<protein>
    <recommendedName>
        <fullName evidence="3">Toxin co-regulated pilus biosynthesis protein Q C-terminal domain-containing protein</fullName>
    </recommendedName>
</protein>
<evidence type="ECO:0000313" key="2">
    <source>
        <dbReference type="Proteomes" id="UP000620046"/>
    </source>
</evidence>
<dbReference type="Gene3D" id="3.55.50.70">
    <property type="match status" value="1"/>
</dbReference>
<dbReference type="RefSeq" id="WP_188792944.1">
    <property type="nucleotide sequence ID" value="NZ_BMJA01000001.1"/>
</dbReference>
<sequence>MLLTTLALSACGTPAAKDFGGRWRPINQLPTSTTAIPLNPPYVFFAAPTDITLRTMLARWAKDNSLDLSYELGNDYTLVQPVTQVRTADLRSAVEQLNAIYASSLLLVSITHHQILVQPVSASAPATTPDASTSQR</sequence>
<keyword evidence="2" id="KW-1185">Reference proteome</keyword>
<evidence type="ECO:0008006" key="3">
    <source>
        <dbReference type="Google" id="ProtNLM"/>
    </source>
</evidence>
<organism evidence="1 2">
    <name type="scientific">Dyella nitratireducens</name>
    <dbReference type="NCBI Taxonomy" id="1849580"/>
    <lineage>
        <taxon>Bacteria</taxon>
        <taxon>Pseudomonadati</taxon>
        <taxon>Pseudomonadota</taxon>
        <taxon>Gammaproteobacteria</taxon>
        <taxon>Lysobacterales</taxon>
        <taxon>Rhodanobacteraceae</taxon>
        <taxon>Dyella</taxon>
    </lineage>
</organism>
<comment type="caution">
    <text evidence="1">The sequence shown here is derived from an EMBL/GenBank/DDBJ whole genome shotgun (WGS) entry which is preliminary data.</text>
</comment>